<name>A0A1I3CUJ0_SELRU</name>
<feature type="compositionally biased region" description="Basic and acidic residues" evidence="1">
    <location>
        <begin position="63"/>
        <end position="76"/>
    </location>
</feature>
<dbReference type="RefSeq" id="WP_075442425.1">
    <property type="nucleotide sequence ID" value="NZ_FOQK01000004.1"/>
</dbReference>
<organism evidence="2 3">
    <name type="scientific">Selenomonas ruminantium</name>
    <dbReference type="NCBI Taxonomy" id="971"/>
    <lineage>
        <taxon>Bacteria</taxon>
        <taxon>Bacillati</taxon>
        <taxon>Bacillota</taxon>
        <taxon>Negativicutes</taxon>
        <taxon>Selenomonadales</taxon>
        <taxon>Selenomonadaceae</taxon>
        <taxon>Selenomonas</taxon>
    </lineage>
</organism>
<reference evidence="2 3" key="1">
    <citation type="submission" date="2016-10" db="EMBL/GenBank/DDBJ databases">
        <authorList>
            <person name="de Groot N.N."/>
        </authorList>
    </citation>
    <scope>NUCLEOTIDE SEQUENCE [LARGE SCALE GENOMIC DNA]</scope>
    <source>
        <strain evidence="2 3">Z108</strain>
    </source>
</reference>
<dbReference type="OrthoDB" id="1666546at2"/>
<protein>
    <submittedName>
        <fullName evidence="2">Uncharacterized protein</fullName>
    </submittedName>
</protein>
<accession>A0A1I3CUJ0</accession>
<dbReference type="EMBL" id="FOQK01000004">
    <property type="protein sequence ID" value="SFH77929.1"/>
    <property type="molecule type" value="Genomic_DNA"/>
</dbReference>
<evidence type="ECO:0000313" key="2">
    <source>
        <dbReference type="EMBL" id="SFH77929.1"/>
    </source>
</evidence>
<gene>
    <name evidence="2" type="ORF">SAMN04487861_104131</name>
</gene>
<dbReference type="Proteomes" id="UP000183639">
    <property type="component" value="Unassembled WGS sequence"/>
</dbReference>
<feature type="compositionally biased region" description="Pro residues" evidence="1">
    <location>
        <begin position="37"/>
        <end position="49"/>
    </location>
</feature>
<proteinExistence type="predicted"/>
<evidence type="ECO:0000256" key="1">
    <source>
        <dbReference type="SAM" id="MobiDB-lite"/>
    </source>
</evidence>
<dbReference type="AlphaFoldDB" id="A0A1I3CUJ0"/>
<feature type="region of interest" description="Disordered" evidence="1">
    <location>
        <begin position="21"/>
        <end position="92"/>
    </location>
</feature>
<evidence type="ECO:0000313" key="3">
    <source>
        <dbReference type="Proteomes" id="UP000183639"/>
    </source>
</evidence>
<sequence>MDTILMIVLFALFAVLSDKIGQKPKVPRRPREEGSQLPPPAPAPWPRKAPAPKQTGRLGFEIPELRNDPSAPRETETAAPDTVWQQEQEARAREADRQRALAYERQRAEEEARIRAAELAAYEQQAKVKLPSPDPARRRLRIPALTPAKAQQAVILAEILGRPKAYRNRPRR</sequence>